<accession>A0A2W1NXA6</accession>
<keyword evidence="7" id="KW-1185">Reference proteome</keyword>
<dbReference type="AlphaFoldDB" id="A0A2W1NXA6"/>
<dbReference type="PANTHER" id="PTHR43280">
    <property type="entry name" value="ARAC-FAMILY TRANSCRIPTIONAL REGULATOR"/>
    <property type="match status" value="1"/>
</dbReference>
<gene>
    <name evidence="6" type="ORF">CBW46_000775</name>
</gene>
<keyword evidence="4" id="KW-1133">Transmembrane helix</keyword>
<dbReference type="Gene3D" id="1.10.10.60">
    <property type="entry name" value="Homeodomain-like"/>
    <property type="match status" value="2"/>
</dbReference>
<keyword evidence="2" id="KW-0238">DNA-binding</keyword>
<dbReference type="InterPro" id="IPR018062">
    <property type="entry name" value="HTH_AraC-typ_CS"/>
</dbReference>
<name>A0A2W1NXA6_PAEXE</name>
<evidence type="ECO:0000256" key="4">
    <source>
        <dbReference type="SAM" id="Phobius"/>
    </source>
</evidence>
<organism evidence="6 7">
    <name type="scientific">Paenibacillus xerothermodurans</name>
    <dbReference type="NCBI Taxonomy" id="1977292"/>
    <lineage>
        <taxon>Bacteria</taxon>
        <taxon>Bacillati</taxon>
        <taxon>Bacillota</taxon>
        <taxon>Bacilli</taxon>
        <taxon>Bacillales</taxon>
        <taxon>Paenibacillaceae</taxon>
        <taxon>Paenibacillus</taxon>
    </lineage>
</organism>
<feature type="transmembrane region" description="Helical" evidence="4">
    <location>
        <begin position="12"/>
        <end position="37"/>
    </location>
</feature>
<dbReference type="PROSITE" id="PS01124">
    <property type="entry name" value="HTH_ARAC_FAMILY_2"/>
    <property type="match status" value="1"/>
</dbReference>
<evidence type="ECO:0000313" key="6">
    <source>
        <dbReference type="EMBL" id="PZE22356.1"/>
    </source>
</evidence>
<evidence type="ECO:0000313" key="7">
    <source>
        <dbReference type="Proteomes" id="UP000214746"/>
    </source>
</evidence>
<dbReference type="SUPFAM" id="SSF46689">
    <property type="entry name" value="Homeodomain-like"/>
    <property type="match status" value="1"/>
</dbReference>
<reference evidence="6" key="1">
    <citation type="submission" date="2018-06" db="EMBL/GenBank/DDBJ databases">
        <title>Paenibacillus xerothermodurans sp. nov. an extremely dry heat resistant spore forming bacterium isolated from the soil of Cape Canaveral, Florida.</title>
        <authorList>
            <person name="Seuylemezian A."/>
            <person name="Kaur N."/>
            <person name="Patil P."/>
            <person name="Patil P."/>
            <person name="Mayilraj S."/>
            <person name="Vaishampayan P."/>
        </authorList>
    </citation>
    <scope>NUCLEOTIDE SEQUENCE [LARGE SCALE GENOMIC DNA]</scope>
    <source>
        <strain evidence="6">ATCC 27380</strain>
    </source>
</reference>
<dbReference type="Pfam" id="PF12833">
    <property type="entry name" value="HTH_18"/>
    <property type="match status" value="1"/>
</dbReference>
<keyword evidence="1" id="KW-0805">Transcription regulation</keyword>
<dbReference type="OrthoDB" id="2515823at2"/>
<dbReference type="PANTHER" id="PTHR43280:SF2">
    <property type="entry name" value="HTH-TYPE TRANSCRIPTIONAL REGULATOR EXSA"/>
    <property type="match status" value="1"/>
</dbReference>
<evidence type="ECO:0000256" key="1">
    <source>
        <dbReference type="ARBA" id="ARBA00023015"/>
    </source>
</evidence>
<dbReference type="SMART" id="SM00342">
    <property type="entry name" value="HTH_ARAC"/>
    <property type="match status" value="1"/>
</dbReference>
<protein>
    <submittedName>
        <fullName evidence="6">AraC family transcriptional regulator</fullName>
    </submittedName>
</protein>
<dbReference type="EMBL" id="NHRJ02000001">
    <property type="protein sequence ID" value="PZE22356.1"/>
    <property type="molecule type" value="Genomic_DNA"/>
</dbReference>
<proteinExistence type="predicted"/>
<comment type="caution">
    <text evidence="6">The sequence shown here is derived from an EMBL/GenBank/DDBJ whole genome shotgun (WGS) entry which is preliminary data.</text>
</comment>
<dbReference type="InterPro" id="IPR018060">
    <property type="entry name" value="HTH_AraC"/>
</dbReference>
<evidence type="ECO:0000259" key="5">
    <source>
        <dbReference type="PROSITE" id="PS01124"/>
    </source>
</evidence>
<dbReference type="GO" id="GO:0003700">
    <property type="term" value="F:DNA-binding transcription factor activity"/>
    <property type="evidence" value="ECO:0007669"/>
    <property type="project" value="InterPro"/>
</dbReference>
<dbReference type="GO" id="GO:0043565">
    <property type="term" value="F:sequence-specific DNA binding"/>
    <property type="evidence" value="ECO:0007669"/>
    <property type="project" value="InterPro"/>
</dbReference>
<evidence type="ECO:0000256" key="3">
    <source>
        <dbReference type="ARBA" id="ARBA00023163"/>
    </source>
</evidence>
<feature type="domain" description="HTH araC/xylS-type" evidence="5">
    <location>
        <begin position="692"/>
        <end position="791"/>
    </location>
</feature>
<keyword evidence="4" id="KW-0812">Transmembrane</keyword>
<keyword evidence="4" id="KW-0472">Membrane</keyword>
<sequence>MLRRMSQINRKSVLLTWLLSYMAVLLLPIVISIIVYVQSSQALENEIHAANESLLKQARTLMDNQFETMERLNYELTWNVRIRELLYSHKYTLFPNDYTYDLYEITKTLNVYKNSYSLVDSFYIYLADQNMVLLPDVYRDATFAYKLMHDSAELPLETWKTHITQKNFKGFIPMWRVTEDGSRRKAVAYVSTHPPDNNRPVATNVIMIDPSRILHTIEHVGLFNKGHVLILNEDNEVLVSSSEEPLPLDFLFTQRMATSDFFFWEYGGERYEVSYVQSVQSKLKYVSIIPSRLFWQKAEQVRNLTYMSILISLLGGGMLTYFFLRKNYNPVRRLVQAFTTKADSDTAGGYNEFQFLQQAVDQTFLAMDRFTLERKKQMHIVRSNFIVRLLKGKLDGHIPIDEALTTFNMRLMTNDFAVMLLYVEDNTAFMESIMGKEPADKLRLQQFIMQNVLEELSARHHQGFVAELDDMSACLINFSDWEPDHRQQELLRIATEAQSFLRTKYHIQLTLSVSGVHSSLAGLSQAYVEALDAMEYKLVMGSKEILCYWDIHKHEEAGQQVGYYYPLQVEQQLINYIKIGDFPSAQNTLDEIIDRNFRGAAVSVPIARCLMLNLVSTLVKTLSEIGHVQESLPVPNRTKFEKRVEKLARCATIQDMQGQMAELLKQVCEYTSTKRQQNILQSRQKLLSDLIRQVHSFIEHNYHSPSLNITMIGNHFDMKPAYLSKLFKDSTGEGLLDGINKTRIAHAKQLVAEAGKTIGEVSVCVGFNDVNAFIRTFKKYEGITPGKYKETLGRQAD</sequence>
<dbReference type="Proteomes" id="UP000214746">
    <property type="component" value="Unassembled WGS sequence"/>
</dbReference>
<dbReference type="Pfam" id="PF17853">
    <property type="entry name" value="GGDEF_2"/>
    <property type="match status" value="1"/>
</dbReference>
<keyword evidence="3" id="KW-0804">Transcription</keyword>
<evidence type="ECO:0000256" key="2">
    <source>
        <dbReference type="ARBA" id="ARBA00023125"/>
    </source>
</evidence>
<dbReference type="PROSITE" id="PS00041">
    <property type="entry name" value="HTH_ARAC_FAMILY_1"/>
    <property type="match status" value="1"/>
</dbReference>
<dbReference type="InterPro" id="IPR009057">
    <property type="entry name" value="Homeodomain-like_sf"/>
</dbReference>
<dbReference type="InterPro" id="IPR041522">
    <property type="entry name" value="CdaR_GGDEF"/>
</dbReference>
<dbReference type="RefSeq" id="WP_089198128.1">
    <property type="nucleotide sequence ID" value="NZ_NHRJ02000001.1"/>
</dbReference>